<proteinExistence type="predicted"/>
<dbReference type="Proteomes" id="UP000825434">
    <property type="component" value="Chromosome 1"/>
</dbReference>
<feature type="region of interest" description="Disordered" evidence="1">
    <location>
        <begin position="183"/>
        <end position="203"/>
    </location>
</feature>
<keyword evidence="3" id="KW-1185">Reference proteome</keyword>
<reference evidence="2 3" key="1">
    <citation type="submission" date="2021-06" db="EMBL/GenBank/DDBJ databases">
        <title>Candida outbreak in Lebanon.</title>
        <authorList>
            <person name="Finianos M."/>
        </authorList>
    </citation>
    <scope>NUCLEOTIDE SEQUENCE [LARGE SCALE GENOMIC DNA]</scope>
    <source>
        <strain evidence="2">CA3LBN</strain>
    </source>
</reference>
<feature type="compositionally biased region" description="Low complexity" evidence="1">
    <location>
        <begin position="362"/>
        <end position="374"/>
    </location>
</feature>
<feature type="compositionally biased region" description="Polar residues" evidence="1">
    <location>
        <begin position="309"/>
        <end position="331"/>
    </location>
</feature>
<accession>A0ABX8HYX8</accession>
<evidence type="ECO:0000313" key="3">
    <source>
        <dbReference type="Proteomes" id="UP000825434"/>
    </source>
</evidence>
<name>A0ABX8HYX8_9ASCO</name>
<protein>
    <submittedName>
        <fullName evidence="2">Uncharacterized protein</fullName>
    </submittedName>
</protein>
<dbReference type="EMBL" id="CP076661">
    <property type="protein sequence ID" value="QWU85909.1"/>
    <property type="molecule type" value="Genomic_DNA"/>
</dbReference>
<sequence>MKEAYLADGVVTKGKCLEKTGFSCFDYELKEQGSCDASMADLPLVTEPRPNPTSLCASLKPQLGSVRFASKKSDSEGGEEAISKKPMPSPFTNRGNSEVPRAQKAKSHSKKKQDSSSADQNSKFVSFDKLPKPPKEILDMPLDQFYAKVYMRDLPVRPQIDPSNKFQYKFEVPSRFVRHKHHEFPDLQEENSKPQEKQPTSNFEPANNILEFKVDYNTNSLVRVPEHPLKESITGMFVSNPLMHNLDNDFLWDMYPRGKSYGNVPFGGDKSFDGFKNWENKENDKVKQKESQFESKVKEVNEFRETMSESKSFYRKQSTAAPTDKQQNTTAKAGGRRKLDRSLLKQYRKYKKEGLFKKRFNNDGNNNNNNNNNF</sequence>
<evidence type="ECO:0000256" key="1">
    <source>
        <dbReference type="SAM" id="MobiDB-lite"/>
    </source>
</evidence>
<feature type="region of interest" description="Disordered" evidence="1">
    <location>
        <begin position="308"/>
        <end position="374"/>
    </location>
</feature>
<feature type="region of interest" description="Disordered" evidence="1">
    <location>
        <begin position="67"/>
        <end position="130"/>
    </location>
</feature>
<organism evidence="2 3">
    <name type="scientific">Candidozyma haemuli</name>
    <dbReference type="NCBI Taxonomy" id="45357"/>
    <lineage>
        <taxon>Eukaryota</taxon>
        <taxon>Fungi</taxon>
        <taxon>Dikarya</taxon>
        <taxon>Ascomycota</taxon>
        <taxon>Saccharomycotina</taxon>
        <taxon>Pichiomycetes</taxon>
        <taxon>Metschnikowiaceae</taxon>
        <taxon>Candidozyma</taxon>
    </lineage>
</organism>
<gene>
    <name evidence="2" type="ORF">CA3LBN_000127</name>
</gene>
<evidence type="ECO:0000313" key="2">
    <source>
        <dbReference type="EMBL" id="QWU85909.1"/>
    </source>
</evidence>